<dbReference type="AlphaFoldDB" id="A0A835ZA23"/>
<proteinExistence type="predicted"/>
<dbReference type="EMBL" id="JAFCMP010000067">
    <property type="protein sequence ID" value="KAG5188669.1"/>
    <property type="molecule type" value="Genomic_DNA"/>
</dbReference>
<sequence>MRLKQHASPGVQQCGEQVMFWGSNAVLLPPESSVRAEIHSAAAAGASRKRAVPKEVAVSKAFSNWWWWEDTRATQSGELQMPQLSDGYPNDEILGALSDVQAATQAARASQTDLRATLMDPFITKHVALSKAAEAVRAASVANHTAGEHLVMLESYVPPETGSAADAPLALAYVSRSLAVAVKMQACAVSAQSRVAHEFRKREEAATKLQRVFHLYMERVGTGFDGQ</sequence>
<gene>
    <name evidence="1" type="ORF">JKP88DRAFT_253420</name>
</gene>
<evidence type="ECO:0000313" key="2">
    <source>
        <dbReference type="Proteomes" id="UP000664859"/>
    </source>
</evidence>
<dbReference type="Proteomes" id="UP000664859">
    <property type="component" value="Unassembled WGS sequence"/>
</dbReference>
<reference evidence="1" key="1">
    <citation type="submission" date="2021-02" db="EMBL/GenBank/DDBJ databases">
        <title>First Annotated Genome of the Yellow-green Alga Tribonema minus.</title>
        <authorList>
            <person name="Mahan K.M."/>
        </authorList>
    </citation>
    <scope>NUCLEOTIDE SEQUENCE</scope>
    <source>
        <strain evidence="1">UTEX B ZZ1240</strain>
    </source>
</reference>
<evidence type="ECO:0000313" key="1">
    <source>
        <dbReference type="EMBL" id="KAG5188669.1"/>
    </source>
</evidence>
<comment type="caution">
    <text evidence="1">The sequence shown here is derived from an EMBL/GenBank/DDBJ whole genome shotgun (WGS) entry which is preliminary data.</text>
</comment>
<protein>
    <submittedName>
        <fullName evidence="1">Uncharacterized protein</fullName>
    </submittedName>
</protein>
<accession>A0A835ZA23</accession>
<organism evidence="1 2">
    <name type="scientific">Tribonema minus</name>
    <dbReference type="NCBI Taxonomy" id="303371"/>
    <lineage>
        <taxon>Eukaryota</taxon>
        <taxon>Sar</taxon>
        <taxon>Stramenopiles</taxon>
        <taxon>Ochrophyta</taxon>
        <taxon>PX clade</taxon>
        <taxon>Xanthophyceae</taxon>
        <taxon>Tribonematales</taxon>
        <taxon>Tribonemataceae</taxon>
        <taxon>Tribonema</taxon>
    </lineage>
</organism>
<name>A0A835ZA23_9STRA</name>
<keyword evidence="2" id="KW-1185">Reference proteome</keyword>